<dbReference type="EMBL" id="JADJMH010000016">
    <property type="protein sequence ID" value="MBK7676143.1"/>
    <property type="molecule type" value="Genomic_DNA"/>
</dbReference>
<name>A0A935PZA0_9PROT</name>
<evidence type="ECO:0000313" key="2">
    <source>
        <dbReference type="EMBL" id="MBK7676143.1"/>
    </source>
</evidence>
<dbReference type="Pfam" id="PF19266">
    <property type="entry name" value="CIS_tube"/>
    <property type="match status" value="1"/>
</dbReference>
<dbReference type="InterPro" id="IPR018392">
    <property type="entry name" value="LysM"/>
</dbReference>
<accession>A0A935PZA0</accession>
<dbReference type="InterPro" id="IPR045361">
    <property type="entry name" value="CIS_tube_prot_N"/>
</dbReference>
<dbReference type="PROSITE" id="PS51782">
    <property type="entry name" value="LYSM"/>
    <property type="match status" value="1"/>
</dbReference>
<protein>
    <submittedName>
        <fullName evidence="2">LysM peptidoglycan-binding domain-containing protein</fullName>
    </submittedName>
</protein>
<sequence length="243" mass="27108">MGLGNLFKLEKLRIEAFKDADRNSPADPPGMEVMFNPTSYKRKYEIAFASPQAVGSASKPADYSFTPPGELAFQFVFDGTGVAYSGVEQAARALRGESVKKQIERFEKLCLDMNSDSHQPNFLRISWGDHLKFDARLRSLDITYKLFDEGGDPLRAEIDASFIDDRTPATIARTADKKSPDLTHVRMVKSGDTLPLLCKEIYGSSAHYLRVAADNGLDDFRRLVPGQTLRFAPLQRGERAPKN</sequence>
<evidence type="ECO:0000313" key="3">
    <source>
        <dbReference type="Proteomes" id="UP000697998"/>
    </source>
</evidence>
<organism evidence="2 3">
    <name type="scientific">Candidatus Accumulibacter proximus</name>
    <dbReference type="NCBI Taxonomy" id="2954385"/>
    <lineage>
        <taxon>Bacteria</taxon>
        <taxon>Pseudomonadati</taxon>
        <taxon>Pseudomonadota</taxon>
        <taxon>Betaproteobacteria</taxon>
        <taxon>Candidatus Accumulibacter</taxon>
    </lineage>
</organism>
<dbReference type="Proteomes" id="UP000697998">
    <property type="component" value="Unassembled WGS sequence"/>
</dbReference>
<proteinExistence type="predicted"/>
<dbReference type="AlphaFoldDB" id="A0A935PZA0"/>
<reference evidence="2 3" key="1">
    <citation type="submission" date="2020-10" db="EMBL/GenBank/DDBJ databases">
        <title>Connecting structure to function with the recovery of over 1000 high-quality activated sludge metagenome-assembled genomes encoding full-length rRNA genes using long-read sequencing.</title>
        <authorList>
            <person name="Singleton C.M."/>
            <person name="Petriglieri F."/>
            <person name="Kristensen J.M."/>
            <person name="Kirkegaard R.H."/>
            <person name="Michaelsen T.Y."/>
            <person name="Andersen M.H."/>
            <person name="Karst S.M."/>
            <person name="Dueholm M.S."/>
            <person name="Nielsen P.H."/>
            <person name="Albertsen M."/>
        </authorList>
    </citation>
    <scope>NUCLEOTIDE SEQUENCE [LARGE SCALE GENOMIC DNA]</scope>
    <source>
        <strain evidence="2">EsbW_18-Q3-R4-48_BATAC.285</strain>
    </source>
</reference>
<comment type="caution">
    <text evidence="2">The sequence shown here is derived from an EMBL/GenBank/DDBJ whole genome shotgun (WGS) entry which is preliminary data.</text>
</comment>
<gene>
    <name evidence="2" type="ORF">IPJ27_16100</name>
</gene>
<dbReference type="CDD" id="cd00118">
    <property type="entry name" value="LysM"/>
    <property type="match status" value="1"/>
</dbReference>
<evidence type="ECO:0000259" key="1">
    <source>
        <dbReference type="PROSITE" id="PS51782"/>
    </source>
</evidence>
<feature type="domain" description="LysM" evidence="1">
    <location>
        <begin position="184"/>
        <end position="231"/>
    </location>
</feature>